<sequence>MIRLLIVDDESATRNGLLRYMDWKGLGVDMIQTAESGQEALAMCEDFQPDLVLSDIRMRGMNGVEMCTILHEKYPECRIIFISGYSDKEYLKAAIELGAVNYVEKPVDTEELKRAVQKAMASILETRRHRNEGERLSKSEAYLRREAFFSLLRGREPGESSEQNLEESGLFREGYPLMRICILRLSPAVTNLSRFRSALWETAGIRAFTERDCSVYGEFWDNRRLILLLCGTEEAVGNGSCLLKAISRAATGLVDGVRLFFALGEPVRNPHGLSHSYQSAHEAEKTVFYLGYGKSAERGRKDRPLDLGADYPAEFRQALSMGSEEAASQVLDRLAASLREGEAVASAFVQGLYFSLERELEEESLRLFPYDRSDMAKRQETDAQHLEGLDTIDDLNAFLRAQVHEIFALNSRDDSNSSVVLRVIRLIQQEYGDKDLSVKQLAENVYLTPTYLSGLFKRKTGKTIWEYLTSVRIERAKELLRNPRFKLYHISKQVGYEDANYFAKIFKKQTGVTPSEYREKNLL</sequence>
<dbReference type="PRINTS" id="PR00032">
    <property type="entry name" value="HTHARAC"/>
</dbReference>
<accession>A0ABT1RWB2</accession>
<evidence type="ECO:0000256" key="4">
    <source>
        <dbReference type="ARBA" id="ARBA00022553"/>
    </source>
</evidence>
<dbReference type="Pfam" id="PF00072">
    <property type="entry name" value="Response_reg"/>
    <property type="match status" value="1"/>
</dbReference>
<evidence type="ECO:0000256" key="5">
    <source>
        <dbReference type="ARBA" id="ARBA00023012"/>
    </source>
</evidence>
<dbReference type="EMBL" id="JANFZH010000005">
    <property type="protein sequence ID" value="MCQ4838936.1"/>
    <property type="molecule type" value="Genomic_DNA"/>
</dbReference>
<feature type="domain" description="HTH araC/xylS-type" evidence="11">
    <location>
        <begin position="421"/>
        <end position="520"/>
    </location>
</feature>
<dbReference type="InterPro" id="IPR011006">
    <property type="entry name" value="CheY-like_superfamily"/>
</dbReference>
<dbReference type="PANTHER" id="PTHR42713">
    <property type="entry name" value="HISTIDINE KINASE-RELATED"/>
    <property type="match status" value="1"/>
</dbReference>
<evidence type="ECO:0000256" key="10">
    <source>
        <dbReference type="PROSITE-ProRule" id="PRU00169"/>
    </source>
</evidence>
<evidence type="ECO:0000313" key="13">
    <source>
        <dbReference type="EMBL" id="MCQ4838936.1"/>
    </source>
</evidence>
<dbReference type="Gene3D" id="1.10.10.60">
    <property type="entry name" value="Homeodomain-like"/>
    <property type="match status" value="2"/>
</dbReference>
<dbReference type="SUPFAM" id="SSF46689">
    <property type="entry name" value="Homeodomain-like"/>
    <property type="match status" value="2"/>
</dbReference>
<dbReference type="CDD" id="cd17536">
    <property type="entry name" value="REC_YesN-like"/>
    <property type="match status" value="1"/>
</dbReference>
<keyword evidence="5" id="KW-0902">Two-component regulatory system</keyword>
<evidence type="ECO:0000313" key="14">
    <source>
        <dbReference type="Proteomes" id="UP001524473"/>
    </source>
</evidence>
<comment type="function">
    <text evidence="9">May play the central regulatory role in sporulation. It may be an element of the effector pathway responsible for the activation of sporulation genes in response to nutritional stress. Spo0A may act in concert with spo0H (a sigma factor) to control the expression of some genes that are critical to the sporulation process.</text>
</comment>
<keyword evidence="4 10" id="KW-0597">Phosphoprotein</keyword>
<dbReference type="InterPro" id="IPR051552">
    <property type="entry name" value="HptR"/>
</dbReference>
<evidence type="ECO:0000256" key="6">
    <source>
        <dbReference type="ARBA" id="ARBA00023015"/>
    </source>
</evidence>
<dbReference type="PANTHER" id="PTHR42713:SF3">
    <property type="entry name" value="TRANSCRIPTIONAL REGULATORY PROTEIN HPTR"/>
    <property type="match status" value="1"/>
</dbReference>
<evidence type="ECO:0000256" key="1">
    <source>
        <dbReference type="ARBA" id="ARBA00004496"/>
    </source>
</evidence>
<keyword evidence="14" id="KW-1185">Reference proteome</keyword>
<evidence type="ECO:0000256" key="3">
    <source>
        <dbReference type="ARBA" id="ARBA00022490"/>
    </source>
</evidence>
<dbReference type="PROSITE" id="PS50110">
    <property type="entry name" value="RESPONSE_REGULATORY"/>
    <property type="match status" value="1"/>
</dbReference>
<dbReference type="Proteomes" id="UP001524473">
    <property type="component" value="Unassembled WGS sequence"/>
</dbReference>
<name>A0ABT1RWB2_9FIRM</name>
<keyword evidence="3" id="KW-0963">Cytoplasm</keyword>
<evidence type="ECO:0000259" key="11">
    <source>
        <dbReference type="PROSITE" id="PS01124"/>
    </source>
</evidence>
<keyword evidence="6" id="KW-0805">Transcription regulation</keyword>
<dbReference type="InterPro" id="IPR018060">
    <property type="entry name" value="HTH_AraC"/>
</dbReference>
<organism evidence="13 14">
    <name type="scientific">Neglectibacter timonensis</name>
    <dbReference type="NCBI Taxonomy" id="1776382"/>
    <lineage>
        <taxon>Bacteria</taxon>
        <taxon>Bacillati</taxon>
        <taxon>Bacillota</taxon>
        <taxon>Clostridia</taxon>
        <taxon>Eubacteriales</taxon>
        <taxon>Oscillospiraceae</taxon>
        <taxon>Neglectibacter</taxon>
    </lineage>
</organism>
<gene>
    <name evidence="13" type="ORF">NE695_03280</name>
</gene>
<comment type="subcellular location">
    <subcellularLocation>
        <location evidence="1">Cytoplasm</location>
    </subcellularLocation>
</comment>
<dbReference type="InterPro" id="IPR009057">
    <property type="entry name" value="Homeodomain-like_sf"/>
</dbReference>
<comment type="caution">
    <text evidence="13">The sequence shown here is derived from an EMBL/GenBank/DDBJ whole genome shotgun (WGS) entry which is preliminary data.</text>
</comment>
<feature type="domain" description="Response regulatory" evidence="12">
    <location>
        <begin position="3"/>
        <end position="120"/>
    </location>
</feature>
<dbReference type="RefSeq" id="WP_082942105.1">
    <property type="nucleotide sequence ID" value="NZ_CABKVV010000012.1"/>
</dbReference>
<dbReference type="Pfam" id="PF12833">
    <property type="entry name" value="HTH_18"/>
    <property type="match status" value="1"/>
</dbReference>
<dbReference type="SMART" id="SM00342">
    <property type="entry name" value="HTH_ARAC"/>
    <property type="match status" value="1"/>
</dbReference>
<dbReference type="InterPro" id="IPR020449">
    <property type="entry name" value="Tscrpt_reg_AraC-type_HTH"/>
</dbReference>
<evidence type="ECO:0000256" key="9">
    <source>
        <dbReference type="ARBA" id="ARBA00024867"/>
    </source>
</evidence>
<feature type="modified residue" description="4-aspartylphosphate" evidence="10">
    <location>
        <position position="55"/>
    </location>
</feature>
<evidence type="ECO:0000256" key="2">
    <source>
        <dbReference type="ARBA" id="ARBA00018672"/>
    </source>
</evidence>
<evidence type="ECO:0000256" key="8">
    <source>
        <dbReference type="ARBA" id="ARBA00023163"/>
    </source>
</evidence>
<evidence type="ECO:0000259" key="12">
    <source>
        <dbReference type="PROSITE" id="PS50110"/>
    </source>
</evidence>
<dbReference type="PROSITE" id="PS01124">
    <property type="entry name" value="HTH_ARAC_FAMILY_2"/>
    <property type="match status" value="1"/>
</dbReference>
<dbReference type="InterPro" id="IPR001789">
    <property type="entry name" value="Sig_transdc_resp-reg_receiver"/>
</dbReference>
<evidence type="ECO:0000256" key="7">
    <source>
        <dbReference type="ARBA" id="ARBA00023125"/>
    </source>
</evidence>
<dbReference type="Gene3D" id="3.40.50.2300">
    <property type="match status" value="1"/>
</dbReference>
<dbReference type="GeneID" id="90531801"/>
<proteinExistence type="predicted"/>
<protein>
    <recommendedName>
        <fullName evidence="2">Stage 0 sporulation protein A homolog</fullName>
    </recommendedName>
</protein>
<dbReference type="SUPFAM" id="SSF52172">
    <property type="entry name" value="CheY-like"/>
    <property type="match status" value="1"/>
</dbReference>
<keyword evidence="7" id="KW-0238">DNA-binding</keyword>
<dbReference type="SMART" id="SM00448">
    <property type="entry name" value="REC"/>
    <property type="match status" value="1"/>
</dbReference>
<reference evidence="13 14" key="1">
    <citation type="submission" date="2022-06" db="EMBL/GenBank/DDBJ databases">
        <title>Isolation of gut microbiota from human fecal samples.</title>
        <authorList>
            <person name="Pamer E.G."/>
            <person name="Barat B."/>
            <person name="Waligurski E."/>
            <person name="Medina S."/>
            <person name="Paddock L."/>
            <person name="Mostad J."/>
        </authorList>
    </citation>
    <scope>NUCLEOTIDE SEQUENCE [LARGE SCALE GENOMIC DNA]</scope>
    <source>
        <strain evidence="13 14">DFI.9.73</strain>
    </source>
</reference>
<keyword evidence="8" id="KW-0804">Transcription</keyword>